<keyword evidence="5 7" id="KW-1133">Transmembrane helix</keyword>
<evidence type="ECO:0000256" key="8">
    <source>
        <dbReference type="SAM" id="MobiDB-lite"/>
    </source>
</evidence>
<feature type="compositionally biased region" description="Low complexity" evidence="8">
    <location>
        <begin position="317"/>
        <end position="335"/>
    </location>
</feature>
<keyword evidence="2 7" id="KW-0813">Transport</keyword>
<accession>A0ABU3SLI4</accession>
<keyword evidence="3" id="KW-1003">Cell membrane</keyword>
<feature type="transmembrane region" description="Helical" evidence="7">
    <location>
        <begin position="235"/>
        <end position="260"/>
    </location>
</feature>
<feature type="transmembrane region" description="Helical" evidence="7">
    <location>
        <begin position="145"/>
        <end position="172"/>
    </location>
</feature>
<evidence type="ECO:0000259" key="9">
    <source>
        <dbReference type="PROSITE" id="PS50928"/>
    </source>
</evidence>
<evidence type="ECO:0000313" key="10">
    <source>
        <dbReference type="EMBL" id="MDU0345676.1"/>
    </source>
</evidence>
<feature type="region of interest" description="Disordered" evidence="8">
    <location>
        <begin position="317"/>
        <end position="346"/>
    </location>
</feature>
<feature type="domain" description="ABC transmembrane type-1" evidence="9">
    <location>
        <begin position="102"/>
        <end position="303"/>
    </location>
</feature>
<keyword evidence="6 7" id="KW-0472">Membrane</keyword>
<protein>
    <submittedName>
        <fullName evidence="10">ABC transporter permease</fullName>
    </submittedName>
</protein>
<dbReference type="Pfam" id="PF19300">
    <property type="entry name" value="BPD_transp_1_N"/>
    <property type="match status" value="1"/>
</dbReference>
<dbReference type="Pfam" id="PF00528">
    <property type="entry name" value="BPD_transp_1"/>
    <property type="match status" value="1"/>
</dbReference>
<feature type="transmembrane region" description="Helical" evidence="7">
    <location>
        <begin position="280"/>
        <end position="299"/>
    </location>
</feature>
<dbReference type="PANTHER" id="PTHR43163:SF6">
    <property type="entry name" value="DIPEPTIDE TRANSPORT SYSTEM PERMEASE PROTEIN DPPB-RELATED"/>
    <property type="match status" value="1"/>
</dbReference>
<evidence type="ECO:0000256" key="2">
    <source>
        <dbReference type="ARBA" id="ARBA00022448"/>
    </source>
</evidence>
<comment type="subcellular location">
    <subcellularLocation>
        <location evidence="1 7">Cell membrane</location>
        <topology evidence="1 7">Multi-pass membrane protein</topology>
    </subcellularLocation>
</comment>
<comment type="caution">
    <text evidence="10">The sequence shown here is derived from an EMBL/GenBank/DDBJ whole genome shotgun (WGS) entry which is preliminary data.</text>
</comment>
<comment type="similarity">
    <text evidence="7">Belongs to the binding-protein-dependent transport system permease family.</text>
</comment>
<dbReference type="InterPro" id="IPR000515">
    <property type="entry name" value="MetI-like"/>
</dbReference>
<dbReference type="InterPro" id="IPR035906">
    <property type="entry name" value="MetI-like_sf"/>
</dbReference>
<sequence length="346" mass="36210">MLRTYGRFALRRTGQAIVVVLLAYLFTFAVISVLPGDPVTSTLRNPDNGFTEDDIARIVAYYGLDQPWWVQLSSSLGRFVVGDLGVSLRSNLPVGSLVVDALGSTLSLAAVALLVAVVLAVVIAYGTQFLPPRLGQGVLRSLPSLFLSVPNFVIGLLLIHVFAFGLGLFSMIDTETPWGTFFAAVALGIPVSAQLAEVLIASLDHESRQEYVAVARSRGLRSGALFLRHLAKPSALPTVTVLALIVGELLGGALITEAIFGRVGVGTLVESAVASQDLPVLQAVVSLAALVFVVVNLLADLAYPLLDPRVSIASRGRAAGGASSSDGPAASPEASTRSRREEVGVA</sequence>
<feature type="compositionally biased region" description="Basic and acidic residues" evidence="8">
    <location>
        <begin position="336"/>
        <end position="346"/>
    </location>
</feature>
<dbReference type="SUPFAM" id="SSF161098">
    <property type="entry name" value="MetI-like"/>
    <property type="match status" value="1"/>
</dbReference>
<organism evidence="10 11">
    <name type="scientific">Microbacterium phycohabitans</name>
    <dbReference type="NCBI Taxonomy" id="3075993"/>
    <lineage>
        <taxon>Bacteria</taxon>
        <taxon>Bacillati</taxon>
        <taxon>Actinomycetota</taxon>
        <taxon>Actinomycetes</taxon>
        <taxon>Micrococcales</taxon>
        <taxon>Microbacteriaceae</taxon>
        <taxon>Microbacterium</taxon>
    </lineage>
</organism>
<evidence type="ECO:0000256" key="4">
    <source>
        <dbReference type="ARBA" id="ARBA00022692"/>
    </source>
</evidence>
<dbReference type="PROSITE" id="PS50928">
    <property type="entry name" value="ABC_TM1"/>
    <property type="match status" value="1"/>
</dbReference>
<dbReference type="PANTHER" id="PTHR43163">
    <property type="entry name" value="DIPEPTIDE TRANSPORT SYSTEM PERMEASE PROTEIN DPPB-RELATED"/>
    <property type="match status" value="1"/>
</dbReference>
<evidence type="ECO:0000256" key="7">
    <source>
        <dbReference type="RuleBase" id="RU363032"/>
    </source>
</evidence>
<dbReference type="RefSeq" id="WP_298870446.1">
    <property type="nucleotide sequence ID" value="NZ_JAWDIT010000002.1"/>
</dbReference>
<proteinExistence type="inferred from homology"/>
<dbReference type="EMBL" id="JAWDIT010000002">
    <property type="protein sequence ID" value="MDU0345676.1"/>
    <property type="molecule type" value="Genomic_DNA"/>
</dbReference>
<feature type="transmembrane region" description="Helical" evidence="7">
    <location>
        <begin position="178"/>
        <end position="200"/>
    </location>
</feature>
<gene>
    <name evidence="10" type="ORF">RWH44_08150</name>
</gene>
<evidence type="ECO:0000256" key="6">
    <source>
        <dbReference type="ARBA" id="ARBA00023136"/>
    </source>
</evidence>
<keyword evidence="11" id="KW-1185">Reference proteome</keyword>
<keyword evidence="4 7" id="KW-0812">Transmembrane</keyword>
<name>A0ABU3SLI4_9MICO</name>
<feature type="transmembrane region" description="Helical" evidence="7">
    <location>
        <begin position="12"/>
        <end position="34"/>
    </location>
</feature>
<dbReference type="CDD" id="cd06261">
    <property type="entry name" value="TM_PBP2"/>
    <property type="match status" value="1"/>
</dbReference>
<dbReference type="Gene3D" id="1.10.3720.10">
    <property type="entry name" value="MetI-like"/>
    <property type="match status" value="1"/>
</dbReference>
<evidence type="ECO:0000256" key="1">
    <source>
        <dbReference type="ARBA" id="ARBA00004651"/>
    </source>
</evidence>
<reference evidence="10 11" key="1">
    <citation type="submission" date="2023-09" db="EMBL/GenBank/DDBJ databases">
        <title>Microbacterium fusihabitans sp. nov., Microbacterium phycihabitans sp. nov., and Microbacterium cervinum sp. nov., isolated from dried seaweeds of beach.</title>
        <authorList>
            <person name="Lee S.D."/>
        </authorList>
    </citation>
    <scope>NUCLEOTIDE SEQUENCE [LARGE SCALE GENOMIC DNA]</scope>
    <source>
        <strain evidence="10 11">KSW2-29</strain>
    </source>
</reference>
<dbReference type="InterPro" id="IPR045621">
    <property type="entry name" value="BPD_transp_1_N"/>
</dbReference>
<evidence type="ECO:0000256" key="5">
    <source>
        <dbReference type="ARBA" id="ARBA00022989"/>
    </source>
</evidence>
<evidence type="ECO:0000256" key="3">
    <source>
        <dbReference type="ARBA" id="ARBA00022475"/>
    </source>
</evidence>
<feature type="transmembrane region" description="Helical" evidence="7">
    <location>
        <begin position="101"/>
        <end position="125"/>
    </location>
</feature>
<dbReference type="Proteomes" id="UP001261125">
    <property type="component" value="Unassembled WGS sequence"/>
</dbReference>
<evidence type="ECO:0000313" key="11">
    <source>
        <dbReference type="Proteomes" id="UP001261125"/>
    </source>
</evidence>